<gene>
    <name evidence="7" type="ORF">BC938DRAFT_482439</name>
</gene>
<feature type="domain" description="Plus3" evidence="6">
    <location>
        <begin position="183"/>
        <end position="316"/>
    </location>
</feature>
<dbReference type="Gene3D" id="3.90.70.200">
    <property type="entry name" value="Plus-3 domain"/>
    <property type="match status" value="1"/>
</dbReference>
<comment type="caution">
    <text evidence="7">The sequence shown here is derived from an EMBL/GenBank/DDBJ whole genome shotgun (WGS) entry which is preliminary data.</text>
</comment>
<evidence type="ECO:0000259" key="6">
    <source>
        <dbReference type="PROSITE" id="PS51360"/>
    </source>
</evidence>
<dbReference type="Pfam" id="PF03126">
    <property type="entry name" value="Plus-3"/>
    <property type="match status" value="1"/>
</dbReference>
<evidence type="ECO:0000256" key="1">
    <source>
        <dbReference type="ARBA" id="ARBA00004123"/>
    </source>
</evidence>
<evidence type="ECO:0000313" key="8">
    <source>
        <dbReference type="Proteomes" id="UP000274822"/>
    </source>
</evidence>
<dbReference type="InterPro" id="IPR004343">
    <property type="entry name" value="Plus-3_dom"/>
</dbReference>
<keyword evidence="8" id="KW-1185">Reference proteome</keyword>
<evidence type="ECO:0000313" key="7">
    <source>
        <dbReference type="EMBL" id="RUS34085.1"/>
    </source>
</evidence>
<reference evidence="7 8" key="1">
    <citation type="journal article" date="2018" name="New Phytol.">
        <title>Phylogenomics of Endogonaceae and evolution of mycorrhizas within Mucoromycota.</title>
        <authorList>
            <person name="Chang Y."/>
            <person name="Desiro A."/>
            <person name="Na H."/>
            <person name="Sandor L."/>
            <person name="Lipzen A."/>
            <person name="Clum A."/>
            <person name="Barry K."/>
            <person name="Grigoriev I.V."/>
            <person name="Martin F.M."/>
            <person name="Stajich J.E."/>
            <person name="Smith M.E."/>
            <person name="Bonito G."/>
            <person name="Spatafora J.W."/>
        </authorList>
    </citation>
    <scope>NUCLEOTIDE SEQUENCE [LARGE SCALE GENOMIC DNA]</scope>
    <source>
        <strain evidence="7 8">AD002</strain>
    </source>
</reference>
<protein>
    <recommendedName>
        <fullName evidence="6">Plus3 domain-containing protein</fullName>
    </recommendedName>
</protein>
<keyword evidence="4" id="KW-0539">Nucleus</keyword>
<dbReference type="SUPFAM" id="SSF159042">
    <property type="entry name" value="Plus3-like"/>
    <property type="match status" value="1"/>
</dbReference>
<dbReference type="Proteomes" id="UP000274822">
    <property type="component" value="Unassembled WGS sequence"/>
</dbReference>
<dbReference type="EMBL" id="RBNJ01000732">
    <property type="protein sequence ID" value="RUS34085.1"/>
    <property type="molecule type" value="Genomic_DNA"/>
</dbReference>
<evidence type="ECO:0000256" key="3">
    <source>
        <dbReference type="ARBA" id="ARBA00023163"/>
    </source>
</evidence>
<feature type="compositionally biased region" description="Basic and acidic residues" evidence="5">
    <location>
        <begin position="124"/>
        <end position="135"/>
    </location>
</feature>
<feature type="compositionally biased region" description="Acidic residues" evidence="5">
    <location>
        <begin position="160"/>
        <end position="175"/>
    </location>
</feature>
<organism evidence="7 8">
    <name type="scientific">Jimgerdemannia flammicorona</name>
    <dbReference type="NCBI Taxonomy" id="994334"/>
    <lineage>
        <taxon>Eukaryota</taxon>
        <taxon>Fungi</taxon>
        <taxon>Fungi incertae sedis</taxon>
        <taxon>Mucoromycota</taxon>
        <taxon>Mucoromycotina</taxon>
        <taxon>Endogonomycetes</taxon>
        <taxon>Endogonales</taxon>
        <taxon>Endogonaceae</taxon>
        <taxon>Jimgerdemannia</taxon>
    </lineage>
</organism>
<dbReference type="PANTHER" id="PTHR13115">
    <property type="entry name" value="RNA POLYMERASE-ASSOCIATED PROTEIN RTF1 HOMOLOG"/>
    <property type="match status" value="1"/>
</dbReference>
<proteinExistence type="predicted"/>
<dbReference type="GO" id="GO:0003677">
    <property type="term" value="F:DNA binding"/>
    <property type="evidence" value="ECO:0007669"/>
    <property type="project" value="InterPro"/>
</dbReference>
<comment type="subcellular location">
    <subcellularLocation>
        <location evidence="1">Nucleus</location>
    </subcellularLocation>
</comment>
<dbReference type="PANTHER" id="PTHR13115:SF8">
    <property type="entry name" value="RNA POLYMERASE-ASSOCIATED PROTEIN RTF1 HOMOLOG"/>
    <property type="match status" value="1"/>
</dbReference>
<dbReference type="SMART" id="SM00719">
    <property type="entry name" value="Plus3"/>
    <property type="match status" value="1"/>
</dbReference>
<dbReference type="GO" id="GO:1990269">
    <property type="term" value="F:RNA polymerase II C-terminal domain phosphoserine binding"/>
    <property type="evidence" value="ECO:0007669"/>
    <property type="project" value="TreeGrafter"/>
</dbReference>
<name>A0A433QWH1_9FUNG</name>
<keyword evidence="3" id="KW-0804">Transcription</keyword>
<sequence>MENPKFTPSSIPFLLFARLAALPEVEREQILNERAEKKCWNESRLNSRSSSRCSRKARVTTPLGVRKILVHTFLCYDRDVDVRLASLPHTSGSKSLRDSKGEDLTRRSSRAKDTTRATQSRGLTELKRRREEKSTRSSHRRHGSESPERRKRRRSRSIGSDDEYGSESQESEEEEDGKKSKRLPTLDELNSIRLPRTSLEKWMHAPFFEKTVIGCFTRIMLGMDPVSKARVYRVTEITDVADYNKSYRVETQLTNKCLTLKHGKAIRNFTMDIISNQAFTQSEYTRYLTTLENESVRPPTLEHVDSKREDLAAAQAYVLTDKEVEDMIQKKRALSNVPNNVAAEKAQLLTRIEQAKDDGDDEAIRRLEARVRQIENLTAGGSGHEQLDAWAKLNKKNRGRDQVDLRVAEKKQVEERRKLIGANALDPFARRKTQPVLVHTPMQAPDLKAAKPTGASGTATASSVPPGSALALLSISVPRLSETAQALARAARPMSKYEEMVAEQDLDVDLDDDD</sequence>
<keyword evidence="2" id="KW-0805">Transcription regulation</keyword>
<dbReference type="InterPro" id="IPR036128">
    <property type="entry name" value="Plus3-like_sf"/>
</dbReference>
<evidence type="ECO:0000256" key="5">
    <source>
        <dbReference type="SAM" id="MobiDB-lite"/>
    </source>
</evidence>
<dbReference type="PROSITE" id="PS51360">
    <property type="entry name" value="PLUS3"/>
    <property type="match status" value="1"/>
</dbReference>
<evidence type="ECO:0000256" key="2">
    <source>
        <dbReference type="ARBA" id="ARBA00023015"/>
    </source>
</evidence>
<feature type="compositionally biased region" description="Basic and acidic residues" evidence="5">
    <location>
        <begin position="95"/>
        <end position="115"/>
    </location>
</feature>
<accession>A0A433QWH1</accession>
<dbReference type="GO" id="GO:0016593">
    <property type="term" value="C:Cdc73/Paf1 complex"/>
    <property type="evidence" value="ECO:0007669"/>
    <property type="project" value="TreeGrafter"/>
</dbReference>
<evidence type="ECO:0000256" key="4">
    <source>
        <dbReference type="ARBA" id="ARBA00023242"/>
    </source>
</evidence>
<feature type="region of interest" description="Disordered" evidence="5">
    <location>
        <begin position="89"/>
        <end position="183"/>
    </location>
</feature>
<dbReference type="AlphaFoldDB" id="A0A433QWH1"/>